<accession>A0AAE0GR07</accession>
<dbReference type="InterPro" id="IPR003035">
    <property type="entry name" value="RWP-RK_dom"/>
</dbReference>
<dbReference type="Proteomes" id="UP001190700">
    <property type="component" value="Unassembled WGS sequence"/>
</dbReference>
<dbReference type="GO" id="GO:0003700">
    <property type="term" value="F:DNA-binding transcription factor activity"/>
    <property type="evidence" value="ECO:0007669"/>
    <property type="project" value="InterPro"/>
</dbReference>
<feature type="compositionally biased region" description="Polar residues" evidence="7">
    <location>
        <begin position="146"/>
        <end position="161"/>
    </location>
</feature>
<organism evidence="9 10">
    <name type="scientific">Cymbomonas tetramitiformis</name>
    <dbReference type="NCBI Taxonomy" id="36881"/>
    <lineage>
        <taxon>Eukaryota</taxon>
        <taxon>Viridiplantae</taxon>
        <taxon>Chlorophyta</taxon>
        <taxon>Pyramimonadophyceae</taxon>
        <taxon>Pyramimonadales</taxon>
        <taxon>Pyramimonadaceae</taxon>
        <taxon>Cymbomonas</taxon>
    </lineage>
</organism>
<comment type="caution">
    <text evidence="9">The sequence shown here is derived from an EMBL/GenBank/DDBJ whole genome shotgun (WGS) entry which is preliminary data.</text>
</comment>
<evidence type="ECO:0000256" key="6">
    <source>
        <dbReference type="ARBA" id="ARBA00023242"/>
    </source>
</evidence>
<dbReference type="GO" id="GO:0003677">
    <property type="term" value="F:DNA binding"/>
    <property type="evidence" value="ECO:0007669"/>
    <property type="project" value="UniProtKB-KW"/>
</dbReference>
<evidence type="ECO:0000313" key="9">
    <source>
        <dbReference type="EMBL" id="KAK3282819.1"/>
    </source>
</evidence>
<dbReference type="AlphaFoldDB" id="A0AAE0GR07"/>
<keyword evidence="4" id="KW-0238">DNA-binding</keyword>
<evidence type="ECO:0000256" key="2">
    <source>
        <dbReference type="ARBA" id="ARBA00023015"/>
    </source>
</evidence>
<evidence type="ECO:0000313" key="10">
    <source>
        <dbReference type="Proteomes" id="UP001190700"/>
    </source>
</evidence>
<dbReference type="PANTHER" id="PTHR46373:SF2">
    <property type="entry name" value="RWP-RK DOMAIN-CONTAINING PROTEIN"/>
    <property type="match status" value="1"/>
</dbReference>
<name>A0AAE0GR07_9CHLO</name>
<gene>
    <name evidence="9" type="ORF">CYMTET_9465</name>
</gene>
<evidence type="ECO:0000256" key="3">
    <source>
        <dbReference type="ARBA" id="ARBA00023054"/>
    </source>
</evidence>
<dbReference type="PROSITE" id="PS51519">
    <property type="entry name" value="RWP_RK"/>
    <property type="match status" value="1"/>
</dbReference>
<feature type="compositionally biased region" description="Basic and acidic residues" evidence="7">
    <location>
        <begin position="128"/>
        <end position="137"/>
    </location>
</feature>
<comment type="function">
    <text evidence="1">Putative transcription factor.</text>
</comment>
<evidence type="ECO:0000256" key="7">
    <source>
        <dbReference type="SAM" id="MobiDB-lite"/>
    </source>
</evidence>
<keyword evidence="6" id="KW-0539">Nucleus</keyword>
<dbReference type="Pfam" id="PF02042">
    <property type="entry name" value="RWP-RK"/>
    <property type="match status" value="1"/>
</dbReference>
<sequence>MAKTRRPAHSSKSITLDDLAQNFHLPINDVARKLGLCVTVLKQRCRENGITRWPYRKVRKLDNLINALEPMPVRVEPVPVPIPQAKIDPATEDIRRLEAARETRNFLLANPNSTVHLTVGRVKTPRRKNGDSDRQSGEKSSGGQGHSENQQQVADTASSSRFYNGQQVDSAIADRTEEVHPTVSGHRAPGVAAREACATAEYAPGHSGAAVLAAQEELRSFKPLERSNSFLRGSGSAFRPMDKAAFRPMERSNSLSSLFSGMEDGRESPFLAPIPSSTPHIITPSPSPHPPIVPSPSPHPIAPLPISPAPHSIPNTPSPPPGYGVNSAANLAYLQAWVQQHAAASAHQAAAAAAQQAARQAAGAHPSALAAAQAQAAHQGYSDVVPQGGLPPRYSSPSLQHSGGPVGGHWPVPGMLELAHMAAWNASNASWNANMSKVINASNMHEYNNQPESLWQLQAQQSTATLA</sequence>
<keyword evidence="10" id="KW-1185">Reference proteome</keyword>
<proteinExistence type="predicted"/>
<evidence type="ECO:0000256" key="1">
    <source>
        <dbReference type="ARBA" id="ARBA00004049"/>
    </source>
</evidence>
<keyword evidence="2" id="KW-0805">Transcription regulation</keyword>
<feature type="domain" description="RWP-RK" evidence="8">
    <location>
        <begin position="1"/>
        <end position="82"/>
    </location>
</feature>
<keyword evidence="3" id="KW-0175">Coiled coil</keyword>
<evidence type="ECO:0000256" key="5">
    <source>
        <dbReference type="ARBA" id="ARBA00023163"/>
    </source>
</evidence>
<evidence type="ECO:0000256" key="4">
    <source>
        <dbReference type="ARBA" id="ARBA00023125"/>
    </source>
</evidence>
<feature type="region of interest" description="Disordered" evidence="7">
    <location>
        <begin position="116"/>
        <end position="161"/>
    </location>
</feature>
<feature type="region of interest" description="Disordered" evidence="7">
    <location>
        <begin position="380"/>
        <end position="406"/>
    </location>
</feature>
<protein>
    <recommendedName>
        <fullName evidence="8">RWP-RK domain-containing protein</fullName>
    </recommendedName>
</protein>
<reference evidence="9 10" key="1">
    <citation type="journal article" date="2015" name="Genome Biol. Evol.">
        <title>Comparative Genomics of a Bacterivorous Green Alga Reveals Evolutionary Causalities and Consequences of Phago-Mixotrophic Mode of Nutrition.</title>
        <authorList>
            <person name="Burns J.A."/>
            <person name="Paasch A."/>
            <person name="Narechania A."/>
            <person name="Kim E."/>
        </authorList>
    </citation>
    <scope>NUCLEOTIDE SEQUENCE [LARGE SCALE GENOMIC DNA]</scope>
    <source>
        <strain evidence="9 10">PLY_AMNH</strain>
    </source>
</reference>
<evidence type="ECO:0000259" key="8">
    <source>
        <dbReference type="PROSITE" id="PS51519"/>
    </source>
</evidence>
<dbReference type="PANTHER" id="PTHR46373">
    <property type="entry name" value="PROTEIN RKD4"/>
    <property type="match status" value="1"/>
</dbReference>
<dbReference type="EMBL" id="LGRX02003147">
    <property type="protein sequence ID" value="KAK3282819.1"/>
    <property type="molecule type" value="Genomic_DNA"/>
</dbReference>
<dbReference type="InterPro" id="IPR044607">
    <property type="entry name" value="RKD-like"/>
</dbReference>
<keyword evidence="5" id="KW-0804">Transcription</keyword>